<dbReference type="EMBL" id="JBBNAF010000001">
    <property type="protein sequence ID" value="KAK9168984.1"/>
    <property type="molecule type" value="Genomic_DNA"/>
</dbReference>
<feature type="region of interest" description="Disordered" evidence="1">
    <location>
        <begin position="79"/>
        <end position="116"/>
    </location>
</feature>
<proteinExistence type="predicted"/>
<sequence>MVNTGVYRGDNGFKPGYLTHLKEALKISCPTSPVKKYPNAKQWRSKSFIHYEKCCLVFGNDHAIREDAFDVVDAVEELGGDNESNSENGSDPIASEEVESVTSEVTNNPNKRKKYTSDGGLTEYMISAAQILGSELSKASNDISAAINADRDMRHLVVAAMEEVPEISEVDRTMYNAKIMGHLELVQAFLSCKDPFHLACGKYGVKSTGLEFALSSRDQIHHQENNSSLDNLSEVGPKHYEPEIISLNIIFACCVPSGCNIHYFVAKLGYVEAHLSPAHDGLRPEILKSGPEHSFQKKLT</sequence>
<dbReference type="AlphaFoldDB" id="A0AAP0Q7F6"/>
<evidence type="ECO:0000313" key="2">
    <source>
        <dbReference type="EMBL" id="KAK9168984.1"/>
    </source>
</evidence>
<evidence type="ECO:0000256" key="1">
    <source>
        <dbReference type="SAM" id="MobiDB-lite"/>
    </source>
</evidence>
<protein>
    <submittedName>
        <fullName evidence="2">Uncharacterized protein</fullName>
    </submittedName>
</protein>
<dbReference type="PANTHER" id="PTHR46250">
    <property type="entry name" value="MYB/SANT-LIKE DNA-BINDING DOMAIN PROTEIN-RELATED"/>
    <property type="match status" value="1"/>
</dbReference>
<reference evidence="2 3" key="1">
    <citation type="submission" date="2024-01" db="EMBL/GenBank/DDBJ databases">
        <title>Genome assemblies of Stephania.</title>
        <authorList>
            <person name="Yang L."/>
        </authorList>
    </citation>
    <scope>NUCLEOTIDE SEQUENCE [LARGE SCALE GENOMIC DNA]</scope>
    <source>
        <strain evidence="2">YNDBR</strain>
        <tissue evidence="2">Leaf</tissue>
    </source>
</reference>
<accession>A0AAP0Q7F6</accession>
<dbReference type="Proteomes" id="UP001420932">
    <property type="component" value="Unassembled WGS sequence"/>
</dbReference>
<evidence type="ECO:0000313" key="3">
    <source>
        <dbReference type="Proteomes" id="UP001420932"/>
    </source>
</evidence>
<comment type="caution">
    <text evidence="2">The sequence shown here is derived from an EMBL/GenBank/DDBJ whole genome shotgun (WGS) entry which is preliminary data.</text>
</comment>
<name>A0AAP0Q7F6_9MAGN</name>
<organism evidence="2 3">
    <name type="scientific">Stephania yunnanensis</name>
    <dbReference type="NCBI Taxonomy" id="152371"/>
    <lineage>
        <taxon>Eukaryota</taxon>
        <taxon>Viridiplantae</taxon>
        <taxon>Streptophyta</taxon>
        <taxon>Embryophyta</taxon>
        <taxon>Tracheophyta</taxon>
        <taxon>Spermatophyta</taxon>
        <taxon>Magnoliopsida</taxon>
        <taxon>Ranunculales</taxon>
        <taxon>Menispermaceae</taxon>
        <taxon>Menispermoideae</taxon>
        <taxon>Cissampelideae</taxon>
        <taxon>Stephania</taxon>
    </lineage>
</organism>
<keyword evidence="3" id="KW-1185">Reference proteome</keyword>
<gene>
    <name evidence="2" type="ORF">Syun_001124</name>
</gene>